<dbReference type="PRINTS" id="PR00069">
    <property type="entry name" value="ALDKETRDTASE"/>
</dbReference>
<dbReference type="Pfam" id="PF00248">
    <property type="entry name" value="Aldo_ket_red"/>
    <property type="match status" value="1"/>
</dbReference>
<dbReference type="PROSITE" id="PS51257">
    <property type="entry name" value="PROKAR_LIPOPROTEIN"/>
    <property type="match status" value="1"/>
</dbReference>
<sequence length="334" mass="36468">MPIPSKVLGKNGPVVSTIGYGCMGISAFYAGSNVDADGAFKILDAALDLGVTFFDTARIYGDNEDKIGQWLASSPDKRSKVFLATKFGIHPETFKPDGSPEYVAESLDESLRRLQTDYVDLFYLHRVDQNTPIEITVKAMADAVKAGKVKYLGLSECSAATLRRAHAVHPITAVQIEYSPFSLEAEKNGLIDAAKELGVAVVAYSPLSRGFLTGKYRSPDDFPEGDFRRTAPRFQAENFAANLKLLDQMKEIADKKGISTGQLTLAWEIANDILPIPGTTNPERLKENVESANVKLTSEEIAEMRAFVENADVKGDRYSASESGILYADTPELK</sequence>
<dbReference type="RefSeq" id="XP_064769304.1">
    <property type="nucleotide sequence ID" value="XM_064914806.1"/>
</dbReference>
<dbReference type="PANTHER" id="PTHR43625">
    <property type="entry name" value="AFLATOXIN B1 ALDEHYDE REDUCTASE"/>
    <property type="match status" value="1"/>
</dbReference>
<dbReference type="GeneID" id="90040318"/>
<dbReference type="InterPro" id="IPR050791">
    <property type="entry name" value="Aldo-Keto_reductase"/>
</dbReference>
<dbReference type="Proteomes" id="UP001498771">
    <property type="component" value="Unassembled WGS sequence"/>
</dbReference>
<evidence type="ECO:0000259" key="2">
    <source>
        <dbReference type="Pfam" id="PF00248"/>
    </source>
</evidence>
<evidence type="ECO:0000313" key="4">
    <source>
        <dbReference type="Proteomes" id="UP001498771"/>
    </source>
</evidence>
<evidence type="ECO:0000256" key="1">
    <source>
        <dbReference type="ARBA" id="ARBA00023002"/>
    </source>
</evidence>
<feature type="domain" description="NADP-dependent oxidoreductase" evidence="2">
    <location>
        <begin position="18"/>
        <end position="308"/>
    </location>
</feature>
<dbReference type="SUPFAM" id="SSF51430">
    <property type="entry name" value="NAD(P)-linked oxidoreductase"/>
    <property type="match status" value="1"/>
</dbReference>
<dbReference type="InterPro" id="IPR036812">
    <property type="entry name" value="NAD(P)_OxRdtase_dom_sf"/>
</dbReference>
<organism evidence="3 4">
    <name type="scientific">Myxozyma melibiosi</name>
    <dbReference type="NCBI Taxonomy" id="54550"/>
    <lineage>
        <taxon>Eukaryota</taxon>
        <taxon>Fungi</taxon>
        <taxon>Dikarya</taxon>
        <taxon>Ascomycota</taxon>
        <taxon>Saccharomycotina</taxon>
        <taxon>Lipomycetes</taxon>
        <taxon>Lipomycetales</taxon>
        <taxon>Lipomycetaceae</taxon>
        <taxon>Myxozyma</taxon>
    </lineage>
</organism>
<dbReference type="PANTHER" id="PTHR43625:SF40">
    <property type="entry name" value="ALDO-KETO REDUCTASE YAKC [NADP(+)]"/>
    <property type="match status" value="1"/>
</dbReference>
<proteinExistence type="predicted"/>
<reference evidence="3 4" key="1">
    <citation type="submission" date="2024-03" db="EMBL/GenBank/DDBJ databases">
        <title>Genome-scale model development and genomic sequencing of the oleaginous clade Lipomyces.</title>
        <authorList>
            <consortium name="Lawrence Berkeley National Laboratory"/>
            <person name="Czajka J.J."/>
            <person name="Han Y."/>
            <person name="Kim J."/>
            <person name="Mondo S.J."/>
            <person name="Hofstad B.A."/>
            <person name="Robles A."/>
            <person name="Haridas S."/>
            <person name="Riley R."/>
            <person name="LaButti K."/>
            <person name="Pangilinan J."/>
            <person name="Andreopoulos W."/>
            <person name="Lipzen A."/>
            <person name="Yan J."/>
            <person name="Wang M."/>
            <person name="Ng V."/>
            <person name="Grigoriev I.V."/>
            <person name="Spatafora J.W."/>
            <person name="Magnuson J.K."/>
            <person name="Baker S.E."/>
            <person name="Pomraning K.R."/>
        </authorList>
    </citation>
    <scope>NUCLEOTIDE SEQUENCE [LARGE SCALE GENOMIC DNA]</scope>
    <source>
        <strain evidence="3 4">Phaff 52-87</strain>
    </source>
</reference>
<dbReference type="InterPro" id="IPR023210">
    <property type="entry name" value="NADP_OxRdtase_dom"/>
</dbReference>
<accession>A0ABR1F8V5</accession>
<comment type="caution">
    <text evidence="3">The sequence shown here is derived from an EMBL/GenBank/DDBJ whole genome shotgun (WGS) entry which is preliminary data.</text>
</comment>
<name>A0ABR1F8V5_9ASCO</name>
<evidence type="ECO:0000313" key="3">
    <source>
        <dbReference type="EMBL" id="KAK7206271.1"/>
    </source>
</evidence>
<keyword evidence="4" id="KW-1185">Reference proteome</keyword>
<dbReference type="EMBL" id="JBBJBU010000003">
    <property type="protein sequence ID" value="KAK7206271.1"/>
    <property type="molecule type" value="Genomic_DNA"/>
</dbReference>
<keyword evidence="1" id="KW-0560">Oxidoreductase</keyword>
<gene>
    <name evidence="3" type="ORF">BZA70DRAFT_306468</name>
</gene>
<dbReference type="Gene3D" id="3.20.20.100">
    <property type="entry name" value="NADP-dependent oxidoreductase domain"/>
    <property type="match status" value="1"/>
</dbReference>
<dbReference type="InterPro" id="IPR020471">
    <property type="entry name" value="AKR"/>
</dbReference>
<protein>
    <submittedName>
        <fullName evidence="3">Aldo/keto reductase-like protein</fullName>
    </submittedName>
</protein>